<reference evidence="5 6" key="1">
    <citation type="submission" date="2016-11" db="EMBL/GenBank/DDBJ databases">
        <authorList>
            <person name="Jaros S."/>
            <person name="Januszkiewicz K."/>
            <person name="Wedrychowicz H."/>
        </authorList>
    </citation>
    <scope>NUCLEOTIDE SEQUENCE [LARGE SCALE GENOMIC DNA]</scope>
    <source>
        <strain evidence="5 6">DSM 6191</strain>
    </source>
</reference>
<accession>A0A1M5UTS7</accession>
<keyword evidence="3" id="KW-0804">Transcription</keyword>
<dbReference type="GO" id="GO:0003677">
    <property type="term" value="F:DNA binding"/>
    <property type="evidence" value="ECO:0007669"/>
    <property type="project" value="UniProtKB-KW"/>
</dbReference>
<evidence type="ECO:0000256" key="2">
    <source>
        <dbReference type="ARBA" id="ARBA00023125"/>
    </source>
</evidence>
<dbReference type="SUPFAM" id="SSF46955">
    <property type="entry name" value="Putative DNA-binding domain"/>
    <property type="match status" value="2"/>
</dbReference>
<dbReference type="EMBL" id="FQXU01000003">
    <property type="protein sequence ID" value="SHH66310.1"/>
    <property type="molecule type" value="Genomic_DNA"/>
</dbReference>
<feature type="domain" description="HTH merR-type" evidence="4">
    <location>
        <begin position="129"/>
        <end position="194"/>
    </location>
</feature>
<gene>
    <name evidence="5" type="ORF">SAMN02745941_00639</name>
</gene>
<sequence>MKVYRTSDVAKIIGVHNNTILAYEKSGYISNVERSENGYRIYTDKHIEQIKLARLVLKNDIVKVYMIFKVREILKTIAKNELDIALDLSKKFLLQIQVEKANEFILIKEIKELIKFHIDENKKISLIRSEVSKEIGVSMDVIINWERNGLLEVPRNNKNNYRIYSEHEIILLKTIKLIRKENYSTQCIGKMIRKIEANNFEFLHRENELLSPIGDRQKDMENLICHLNKIKED</sequence>
<evidence type="ECO:0000256" key="1">
    <source>
        <dbReference type="ARBA" id="ARBA00023015"/>
    </source>
</evidence>
<evidence type="ECO:0000259" key="4">
    <source>
        <dbReference type="PROSITE" id="PS50937"/>
    </source>
</evidence>
<dbReference type="PANTHER" id="PTHR30204">
    <property type="entry name" value="REDOX-CYCLING DRUG-SENSING TRANSCRIPTIONAL ACTIVATOR SOXR"/>
    <property type="match status" value="1"/>
</dbReference>
<evidence type="ECO:0000313" key="6">
    <source>
        <dbReference type="Proteomes" id="UP000184241"/>
    </source>
</evidence>
<dbReference type="Proteomes" id="UP000184241">
    <property type="component" value="Unassembled WGS sequence"/>
</dbReference>
<keyword evidence="2 5" id="KW-0238">DNA-binding</keyword>
<dbReference type="AlphaFoldDB" id="A0A1M5UTS7"/>
<keyword evidence="1" id="KW-0805">Transcription regulation</keyword>
<proteinExistence type="predicted"/>
<evidence type="ECO:0000313" key="5">
    <source>
        <dbReference type="EMBL" id="SHH66310.1"/>
    </source>
</evidence>
<dbReference type="Pfam" id="PF13411">
    <property type="entry name" value="MerR_1"/>
    <property type="match status" value="2"/>
</dbReference>
<dbReference type="PANTHER" id="PTHR30204:SF94">
    <property type="entry name" value="HEAVY METAL-DEPENDENT TRANSCRIPTIONAL REGULATOR HI_0293-RELATED"/>
    <property type="match status" value="1"/>
</dbReference>
<protein>
    <submittedName>
        <fullName evidence="5">DNA-binding transcriptional regulator, MerR family</fullName>
    </submittedName>
</protein>
<dbReference type="GO" id="GO:0003700">
    <property type="term" value="F:DNA-binding transcription factor activity"/>
    <property type="evidence" value="ECO:0007669"/>
    <property type="project" value="InterPro"/>
</dbReference>
<dbReference type="InterPro" id="IPR047057">
    <property type="entry name" value="MerR_fam"/>
</dbReference>
<name>A0A1M5UTS7_9CLOT</name>
<dbReference type="InterPro" id="IPR000551">
    <property type="entry name" value="MerR-type_HTH_dom"/>
</dbReference>
<organism evidence="5 6">
    <name type="scientific">Clostridium intestinale DSM 6191</name>
    <dbReference type="NCBI Taxonomy" id="1121320"/>
    <lineage>
        <taxon>Bacteria</taxon>
        <taxon>Bacillati</taxon>
        <taxon>Bacillota</taxon>
        <taxon>Clostridia</taxon>
        <taxon>Eubacteriales</taxon>
        <taxon>Clostridiaceae</taxon>
        <taxon>Clostridium</taxon>
    </lineage>
</organism>
<dbReference type="PROSITE" id="PS50937">
    <property type="entry name" value="HTH_MERR_2"/>
    <property type="match status" value="2"/>
</dbReference>
<dbReference type="Gene3D" id="1.10.1660.10">
    <property type="match status" value="2"/>
</dbReference>
<feature type="domain" description="HTH merR-type" evidence="4">
    <location>
        <begin position="3"/>
        <end position="48"/>
    </location>
</feature>
<dbReference type="SMART" id="SM00422">
    <property type="entry name" value="HTH_MERR"/>
    <property type="match status" value="2"/>
</dbReference>
<dbReference type="InterPro" id="IPR009061">
    <property type="entry name" value="DNA-bd_dom_put_sf"/>
</dbReference>
<evidence type="ECO:0000256" key="3">
    <source>
        <dbReference type="ARBA" id="ARBA00023163"/>
    </source>
</evidence>
<dbReference type="RefSeq" id="WP_073016620.1">
    <property type="nucleotide sequence ID" value="NZ_FQXU01000003.1"/>
</dbReference>